<feature type="transmembrane region" description="Helical" evidence="6">
    <location>
        <begin position="183"/>
        <end position="207"/>
    </location>
</feature>
<evidence type="ECO:0000256" key="3">
    <source>
        <dbReference type="ARBA" id="ARBA00022989"/>
    </source>
</evidence>
<feature type="transmembrane region" description="Helical" evidence="6">
    <location>
        <begin position="100"/>
        <end position="119"/>
    </location>
</feature>
<evidence type="ECO:0000259" key="7">
    <source>
        <dbReference type="PROSITE" id="PS51012"/>
    </source>
</evidence>
<feature type="transmembrane region" description="Helical" evidence="6">
    <location>
        <begin position="158"/>
        <end position="177"/>
    </location>
</feature>
<dbReference type="InterPro" id="IPR013525">
    <property type="entry name" value="ABC2_TM"/>
</dbReference>
<keyword evidence="2 6" id="KW-0812">Transmembrane</keyword>
<evidence type="ECO:0000256" key="1">
    <source>
        <dbReference type="ARBA" id="ARBA00004141"/>
    </source>
</evidence>
<keyword evidence="6" id="KW-0813">Transport</keyword>
<protein>
    <recommendedName>
        <fullName evidence="6">Transport permease protein</fullName>
    </recommendedName>
</protein>
<dbReference type="EMBL" id="BAOQ01000050">
    <property type="protein sequence ID" value="GAC86016.1"/>
    <property type="molecule type" value="Genomic_DNA"/>
</dbReference>
<keyword evidence="5" id="KW-0046">Antibiotic resistance</keyword>
<sequence>MSTSRARPGAVDKVAVDGVTAQVANGPGPGPTTSVETVAPREKSIRAWWSQSLALTGRQLRVFLRDVPTLTQSLVMPALSMLMFKVVLGDAIGKATGQDSAYGTVPLVILVGAMFGSIATATRLNSERRTGLLSRLYVLPINRGADLTSRLVSDMVRILITTLVLLAAGHMIGFRFTQGVGPAIGLVVVALAYGAAFGIMTLALAVNAAPGAPIVPYLGLFSSLLMFFNSGFSPLSAYPEWLQPIVANQPMTPAIDLMRALAVGGPLTLNLIKVTVWTVTLLGFFVYPTLRGYRLAATAR</sequence>
<dbReference type="Pfam" id="PF01061">
    <property type="entry name" value="ABC2_membrane"/>
    <property type="match status" value="1"/>
</dbReference>
<dbReference type="Proteomes" id="UP000035021">
    <property type="component" value="Unassembled WGS sequence"/>
</dbReference>
<evidence type="ECO:0000256" key="4">
    <source>
        <dbReference type="ARBA" id="ARBA00023136"/>
    </source>
</evidence>
<gene>
    <name evidence="8" type="ORF">GP2_050_00100</name>
</gene>
<dbReference type="PANTHER" id="PTHR43027">
    <property type="entry name" value="DOXORUBICIN RESISTANCE ABC TRANSPORTER PERMEASE PROTEIN DRRC-RELATED"/>
    <property type="match status" value="1"/>
</dbReference>
<organism evidence="8 9">
    <name type="scientific">Gordonia paraffinivorans NBRC 108238</name>
    <dbReference type="NCBI Taxonomy" id="1223543"/>
    <lineage>
        <taxon>Bacteria</taxon>
        <taxon>Bacillati</taxon>
        <taxon>Actinomycetota</taxon>
        <taxon>Actinomycetes</taxon>
        <taxon>Mycobacteriales</taxon>
        <taxon>Gordoniaceae</taxon>
        <taxon>Gordonia</taxon>
    </lineage>
</organism>
<name>A0ABQ0IT34_9ACTN</name>
<dbReference type="PROSITE" id="PS51012">
    <property type="entry name" value="ABC_TM2"/>
    <property type="match status" value="1"/>
</dbReference>
<dbReference type="InterPro" id="IPR000412">
    <property type="entry name" value="ABC_2_transport"/>
</dbReference>
<keyword evidence="4 6" id="KW-0472">Membrane</keyword>
<dbReference type="RefSeq" id="WP_006902279.1">
    <property type="nucleotide sequence ID" value="NZ_BAOQ01000050.1"/>
</dbReference>
<reference evidence="8 9" key="1">
    <citation type="submission" date="2013-02" db="EMBL/GenBank/DDBJ databases">
        <title>Whole genome shotgun sequence of Gordonia paraffinivorans NBRC 108238.</title>
        <authorList>
            <person name="Isaki-Nakamura S."/>
            <person name="Hosoyama A."/>
            <person name="Tsuchikane K."/>
            <person name="Ando Y."/>
            <person name="Baba S."/>
            <person name="Ohji S."/>
            <person name="Hamada M."/>
            <person name="Tamura T."/>
            <person name="Yamazoe A."/>
            <person name="Yamazaki S."/>
            <person name="Fujita N."/>
        </authorList>
    </citation>
    <scope>NUCLEOTIDE SEQUENCE [LARGE SCALE GENOMIC DNA]</scope>
    <source>
        <strain evidence="8 9">NBRC 108238</strain>
    </source>
</reference>
<accession>A0ABQ0IT34</accession>
<evidence type="ECO:0000256" key="6">
    <source>
        <dbReference type="RuleBase" id="RU361157"/>
    </source>
</evidence>
<feature type="domain" description="ABC transmembrane type-2" evidence="7">
    <location>
        <begin position="68"/>
        <end position="292"/>
    </location>
</feature>
<keyword evidence="6" id="KW-1003">Cell membrane</keyword>
<dbReference type="InterPro" id="IPR052902">
    <property type="entry name" value="ABC-2_transporter"/>
</dbReference>
<keyword evidence="3 6" id="KW-1133">Transmembrane helix</keyword>
<evidence type="ECO:0000313" key="9">
    <source>
        <dbReference type="Proteomes" id="UP000035021"/>
    </source>
</evidence>
<comment type="similarity">
    <text evidence="6">Belongs to the ABC-2 integral membrane protein family.</text>
</comment>
<keyword evidence="9" id="KW-1185">Reference proteome</keyword>
<feature type="transmembrane region" description="Helical" evidence="6">
    <location>
        <begin position="271"/>
        <end position="290"/>
    </location>
</feature>
<evidence type="ECO:0000256" key="2">
    <source>
        <dbReference type="ARBA" id="ARBA00022692"/>
    </source>
</evidence>
<feature type="transmembrane region" description="Helical" evidence="6">
    <location>
        <begin position="67"/>
        <end position="88"/>
    </location>
</feature>
<evidence type="ECO:0000313" key="8">
    <source>
        <dbReference type="EMBL" id="GAC86016.1"/>
    </source>
</evidence>
<dbReference type="PIRSF" id="PIRSF006648">
    <property type="entry name" value="DrrB"/>
    <property type="match status" value="1"/>
</dbReference>
<dbReference type="InterPro" id="IPR047817">
    <property type="entry name" value="ABC2_TM_bact-type"/>
</dbReference>
<evidence type="ECO:0000256" key="5">
    <source>
        <dbReference type="ARBA" id="ARBA00023251"/>
    </source>
</evidence>
<dbReference type="PANTHER" id="PTHR43027:SF1">
    <property type="entry name" value="DOXORUBICIN RESISTANCE ABC TRANSPORTER PERMEASE PROTEIN DRRC-RELATED"/>
    <property type="match status" value="1"/>
</dbReference>
<comment type="subcellular location">
    <subcellularLocation>
        <location evidence="6">Cell membrane</location>
        <topology evidence="6">Multi-pass membrane protein</topology>
    </subcellularLocation>
    <subcellularLocation>
        <location evidence="1">Membrane</location>
        <topology evidence="1">Multi-pass membrane protein</topology>
    </subcellularLocation>
</comment>
<comment type="caution">
    <text evidence="8">The sequence shown here is derived from an EMBL/GenBank/DDBJ whole genome shotgun (WGS) entry which is preliminary data.</text>
</comment>
<proteinExistence type="inferred from homology"/>
<feature type="transmembrane region" description="Helical" evidence="6">
    <location>
        <begin position="214"/>
        <end position="232"/>
    </location>
</feature>